<name>A0A5B1LKP7_9ACTN</name>
<dbReference type="PANTHER" id="PTHR43085:SF1">
    <property type="entry name" value="PSEUDOURIDINE KINASE-RELATED"/>
    <property type="match status" value="1"/>
</dbReference>
<evidence type="ECO:0000256" key="1">
    <source>
        <dbReference type="ARBA" id="ARBA00010688"/>
    </source>
</evidence>
<dbReference type="RefSeq" id="WP_149726785.1">
    <property type="nucleotide sequence ID" value="NZ_VUJV01000001.1"/>
</dbReference>
<evidence type="ECO:0000256" key="2">
    <source>
        <dbReference type="ARBA" id="ARBA00022679"/>
    </source>
</evidence>
<organism evidence="7 8">
    <name type="scientific">Nocardioides humilatus</name>
    <dbReference type="NCBI Taxonomy" id="2607660"/>
    <lineage>
        <taxon>Bacteria</taxon>
        <taxon>Bacillati</taxon>
        <taxon>Actinomycetota</taxon>
        <taxon>Actinomycetes</taxon>
        <taxon>Propionibacteriales</taxon>
        <taxon>Nocardioidaceae</taxon>
        <taxon>Nocardioides</taxon>
    </lineage>
</organism>
<evidence type="ECO:0000313" key="8">
    <source>
        <dbReference type="Proteomes" id="UP000325003"/>
    </source>
</evidence>
<accession>A0A5B1LKP7</accession>
<proteinExistence type="inferred from homology"/>
<keyword evidence="4 7" id="KW-0418">Kinase</keyword>
<dbReference type="GO" id="GO:0005524">
    <property type="term" value="F:ATP binding"/>
    <property type="evidence" value="ECO:0007669"/>
    <property type="project" value="UniProtKB-KW"/>
</dbReference>
<dbReference type="Gene3D" id="3.40.1190.20">
    <property type="match status" value="1"/>
</dbReference>
<dbReference type="AlphaFoldDB" id="A0A5B1LKP7"/>
<keyword evidence="2" id="KW-0808">Transferase</keyword>
<dbReference type="EMBL" id="VUJV01000001">
    <property type="protein sequence ID" value="KAA1421325.1"/>
    <property type="molecule type" value="Genomic_DNA"/>
</dbReference>
<evidence type="ECO:0000259" key="6">
    <source>
        <dbReference type="Pfam" id="PF00294"/>
    </source>
</evidence>
<sequence>MDGVALVVGEALVDVVERADGTTVERAGGSALNAAVALSRLVRPVLLATSFGPDARGRLITEHLAASEVPLARDPHVVAHTSVAHARIGVDGAATYDFDVTWELGPVAITNVHVLHVCSLAPLLDPGAAVVDELVDRLAPTTTISYDLNVRPAIIGVGPEVVKRVERMVARADLVKCSDEDLAALWPSYEEDEVVEHLQDLSGAPVVVTRGADGVTLALGSTAALYVGDPVQVVDTIGAGDTFGAALLDALWDRLPAGDLGQVSQEEWLTALAHASRCAAITVSRVGADPPWRHEL</sequence>
<dbReference type="SUPFAM" id="SSF53613">
    <property type="entry name" value="Ribokinase-like"/>
    <property type="match status" value="1"/>
</dbReference>
<comment type="caution">
    <text evidence="7">The sequence shown here is derived from an EMBL/GenBank/DDBJ whole genome shotgun (WGS) entry which is preliminary data.</text>
</comment>
<dbReference type="InterPro" id="IPR011611">
    <property type="entry name" value="PfkB_dom"/>
</dbReference>
<gene>
    <name evidence="7" type="ORF">F0U44_03185</name>
</gene>
<keyword evidence="3" id="KW-0547">Nucleotide-binding</keyword>
<dbReference type="Proteomes" id="UP000325003">
    <property type="component" value="Unassembled WGS sequence"/>
</dbReference>
<keyword evidence="5" id="KW-0067">ATP-binding</keyword>
<evidence type="ECO:0000256" key="4">
    <source>
        <dbReference type="ARBA" id="ARBA00022777"/>
    </source>
</evidence>
<reference evidence="7 8" key="2">
    <citation type="submission" date="2019-09" db="EMBL/GenBank/DDBJ databases">
        <authorList>
            <person name="Jin C."/>
        </authorList>
    </citation>
    <scope>NUCLEOTIDE SEQUENCE [LARGE SCALE GENOMIC DNA]</scope>
    <source>
        <strain evidence="7 8">BN130099</strain>
    </source>
</reference>
<evidence type="ECO:0000256" key="3">
    <source>
        <dbReference type="ARBA" id="ARBA00022741"/>
    </source>
</evidence>
<dbReference type="PROSITE" id="PS00584">
    <property type="entry name" value="PFKB_KINASES_2"/>
    <property type="match status" value="1"/>
</dbReference>
<evidence type="ECO:0000313" key="7">
    <source>
        <dbReference type="EMBL" id="KAA1421325.1"/>
    </source>
</evidence>
<dbReference type="InterPro" id="IPR029056">
    <property type="entry name" value="Ribokinase-like"/>
</dbReference>
<keyword evidence="8" id="KW-1185">Reference proteome</keyword>
<protein>
    <submittedName>
        <fullName evidence="7">Carbohydrate kinase</fullName>
    </submittedName>
</protein>
<dbReference type="GO" id="GO:0016301">
    <property type="term" value="F:kinase activity"/>
    <property type="evidence" value="ECO:0007669"/>
    <property type="project" value="UniProtKB-KW"/>
</dbReference>
<evidence type="ECO:0000256" key="5">
    <source>
        <dbReference type="ARBA" id="ARBA00022840"/>
    </source>
</evidence>
<dbReference type="InterPro" id="IPR002173">
    <property type="entry name" value="Carboh/pur_kinase_PfkB_CS"/>
</dbReference>
<dbReference type="PANTHER" id="PTHR43085">
    <property type="entry name" value="HEXOKINASE FAMILY MEMBER"/>
    <property type="match status" value="1"/>
</dbReference>
<reference evidence="7 8" key="1">
    <citation type="submission" date="2019-09" db="EMBL/GenBank/DDBJ databases">
        <title>Nocardioides panacisoli sp. nov., isolated from the soil of a ginseng field.</title>
        <authorList>
            <person name="Cho C."/>
        </authorList>
    </citation>
    <scope>NUCLEOTIDE SEQUENCE [LARGE SCALE GENOMIC DNA]</scope>
    <source>
        <strain evidence="7 8">BN130099</strain>
    </source>
</reference>
<comment type="similarity">
    <text evidence="1">Belongs to the carbohydrate kinase PfkB family.</text>
</comment>
<feature type="domain" description="Carbohydrate kinase PfkB" evidence="6">
    <location>
        <begin position="6"/>
        <end position="292"/>
    </location>
</feature>
<dbReference type="Pfam" id="PF00294">
    <property type="entry name" value="PfkB"/>
    <property type="match status" value="1"/>
</dbReference>
<dbReference type="InterPro" id="IPR050306">
    <property type="entry name" value="PfkB_Carbo_kinase"/>
</dbReference>